<organism evidence="4 5">
    <name type="scientific">Sphingomonas alba</name>
    <dbReference type="NCBI Taxonomy" id="2908208"/>
    <lineage>
        <taxon>Bacteria</taxon>
        <taxon>Pseudomonadati</taxon>
        <taxon>Pseudomonadota</taxon>
        <taxon>Alphaproteobacteria</taxon>
        <taxon>Sphingomonadales</taxon>
        <taxon>Sphingomonadaceae</taxon>
        <taxon>Sphingomonas</taxon>
    </lineage>
</organism>
<feature type="transmembrane region" description="Helical" evidence="3">
    <location>
        <begin position="77"/>
        <end position="98"/>
    </location>
</feature>
<accession>A0ABT0RK88</accession>
<evidence type="ECO:0000313" key="4">
    <source>
        <dbReference type="EMBL" id="MCL6683061.1"/>
    </source>
</evidence>
<reference evidence="4" key="1">
    <citation type="submission" date="2022-05" db="EMBL/GenBank/DDBJ databases">
        <authorList>
            <person name="Jo J.-H."/>
            <person name="Im W.-T."/>
        </authorList>
    </citation>
    <scope>NUCLEOTIDE SEQUENCE</scope>
    <source>
        <strain evidence="4">SE158</strain>
    </source>
</reference>
<keyword evidence="3" id="KW-1133">Transmembrane helix</keyword>
<dbReference type="EMBL" id="JAMGBD010000001">
    <property type="protein sequence ID" value="MCL6683061.1"/>
    <property type="molecule type" value="Genomic_DNA"/>
</dbReference>
<comment type="caution">
    <text evidence="4">The sequence shown here is derived from an EMBL/GenBank/DDBJ whole genome shotgun (WGS) entry which is preliminary data.</text>
</comment>
<name>A0ABT0RK88_9SPHN</name>
<keyword evidence="1 3" id="KW-0472">Membrane</keyword>
<gene>
    <name evidence="4" type="ORF">LZ536_03965</name>
</gene>
<evidence type="ECO:0000256" key="1">
    <source>
        <dbReference type="PIRNR" id="PIRNR032126"/>
    </source>
</evidence>
<sequence length="111" mass="12143">MAEDENDEVPTSPQDARLGSLEERLKRAERVEAERGPDPIDSSTLIKNVGQRVAQSLIGMPLGGAIIGWLLDRLFDTAPWIMLGLMFIGFAGAVLDVMRFTKQGSNRDSGK</sequence>
<dbReference type="Proteomes" id="UP001165363">
    <property type="component" value="Unassembled WGS sequence"/>
</dbReference>
<dbReference type="PIRSF" id="PIRSF032126">
    <property type="entry name" value="F0F1_ATP_synthase_subunit_I"/>
    <property type="match status" value="1"/>
</dbReference>
<evidence type="ECO:0000256" key="3">
    <source>
        <dbReference type="SAM" id="Phobius"/>
    </source>
</evidence>
<keyword evidence="5" id="KW-1185">Reference proteome</keyword>
<dbReference type="Pfam" id="PF09527">
    <property type="entry name" value="ATPase_gene1"/>
    <property type="match status" value="1"/>
</dbReference>
<dbReference type="InterPro" id="IPR032820">
    <property type="entry name" value="ATPase_put"/>
</dbReference>
<keyword evidence="1" id="KW-0813">Transport</keyword>
<evidence type="ECO:0000313" key="5">
    <source>
        <dbReference type="Proteomes" id="UP001165363"/>
    </source>
</evidence>
<proteinExistence type="inferred from homology"/>
<keyword evidence="1" id="KW-0406">Ion transport</keyword>
<comment type="similarity">
    <text evidence="1">Belongs to the bacterial AtpI family.</text>
</comment>
<keyword evidence="3" id="KW-0812">Transmembrane</keyword>
<comment type="function">
    <text evidence="1">A possible function for this protein is to guide the assembly of the membrane sector of the ATPase enzyme complex.</text>
</comment>
<dbReference type="RefSeq" id="WP_249847005.1">
    <property type="nucleotide sequence ID" value="NZ_JAMGBD010000001.1"/>
</dbReference>
<keyword evidence="1" id="KW-0375">Hydrogen ion transport</keyword>
<feature type="compositionally biased region" description="Basic and acidic residues" evidence="2">
    <location>
        <begin position="20"/>
        <end position="38"/>
    </location>
</feature>
<evidence type="ECO:0000256" key="2">
    <source>
        <dbReference type="SAM" id="MobiDB-lite"/>
    </source>
</evidence>
<dbReference type="InterPro" id="IPR016989">
    <property type="entry name" value="Atp1_alphaprobac"/>
</dbReference>
<protein>
    <recommendedName>
        <fullName evidence="1">ATP synthase protein I</fullName>
    </recommendedName>
</protein>
<feature type="region of interest" description="Disordered" evidence="2">
    <location>
        <begin position="1"/>
        <end position="43"/>
    </location>
</feature>